<dbReference type="PANTHER" id="PTHR10827">
    <property type="entry name" value="RETICULOCALBIN"/>
    <property type="match status" value="1"/>
</dbReference>
<accession>A0A0B0EEN7</accession>
<evidence type="ECO:0000313" key="4">
    <source>
        <dbReference type="EMBL" id="KHE91064.1"/>
    </source>
</evidence>
<feature type="domain" description="EF-hand" evidence="3">
    <location>
        <begin position="203"/>
        <end position="238"/>
    </location>
</feature>
<dbReference type="SUPFAM" id="SSF47473">
    <property type="entry name" value="EF-hand"/>
    <property type="match status" value="2"/>
</dbReference>
<proteinExistence type="predicted"/>
<dbReference type="GO" id="GO:0005509">
    <property type="term" value="F:calcium ion binding"/>
    <property type="evidence" value="ECO:0007669"/>
    <property type="project" value="InterPro"/>
</dbReference>
<keyword evidence="2" id="KW-0677">Repeat</keyword>
<evidence type="ECO:0000313" key="5">
    <source>
        <dbReference type="Proteomes" id="UP000030652"/>
    </source>
</evidence>
<evidence type="ECO:0000256" key="1">
    <source>
        <dbReference type="ARBA" id="ARBA00022723"/>
    </source>
</evidence>
<dbReference type="Gene3D" id="1.10.238.10">
    <property type="entry name" value="EF-hand"/>
    <property type="match status" value="3"/>
</dbReference>
<dbReference type="InterPro" id="IPR011992">
    <property type="entry name" value="EF-hand-dom_pair"/>
</dbReference>
<dbReference type="PROSITE" id="PS50222">
    <property type="entry name" value="EF_HAND_2"/>
    <property type="match status" value="2"/>
</dbReference>
<dbReference type="InterPro" id="IPR018247">
    <property type="entry name" value="EF_Hand_1_Ca_BS"/>
</dbReference>
<reference evidence="4 5" key="1">
    <citation type="submission" date="2014-10" db="EMBL/GenBank/DDBJ databases">
        <title>Draft genome of anammox bacterium scalindua brodae, obtained using differential coverage binning of sequence data from two enrichment reactors.</title>
        <authorList>
            <person name="Speth D.R."/>
            <person name="Russ L."/>
            <person name="Kartal B."/>
            <person name="Op den Camp H.J."/>
            <person name="Dutilh B.E."/>
            <person name="Jetten M.S."/>
        </authorList>
    </citation>
    <scope>NUCLEOTIDE SEQUENCE [LARGE SCALE GENOMIC DNA]</scope>
    <source>
        <strain evidence="4">RU1</strain>
    </source>
</reference>
<dbReference type="PROSITE" id="PS00018">
    <property type="entry name" value="EF_HAND_1"/>
    <property type="match status" value="2"/>
</dbReference>
<feature type="domain" description="EF-hand" evidence="3">
    <location>
        <begin position="41"/>
        <end position="76"/>
    </location>
</feature>
<protein>
    <submittedName>
        <fullName evidence="4">EF hand</fullName>
    </submittedName>
</protein>
<dbReference type="Proteomes" id="UP000030652">
    <property type="component" value="Unassembled WGS sequence"/>
</dbReference>
<dbReference type="AlphaFoldDB" id="A0A0B0EEN7"/>
<dbReference type="InterPro" id="IPR002048">
    <property type="entry name" value="EF_hand_dom"/>
</dbReference>
<dbReference type="SMART" id="SM00054">
    <property type="entry name" value="EFh"/>
    <property type="match status" value="3"/>
</dbReference>
<name>A0A0B0EEN7_9BACT</name>
<evidence type="ECO:0000259" key="3">
    <source>
        <dbReference type="PROSITE" id="PS50222"/>
    </source>
</evidence>
<evidence type="ECO:0000256" key="2">
    <source>
        <dbReference type="ARBA" id="ARBA00022737"/>
    </source>
</evidence>
<dbReference type="EMBL" id="JRYO01000221">
    <property type="protein sequence ID" value="KHE91064.1"/>
    <property type="molecule type" value="Genomic_DNA"/>
</dbReference>
<dbReference type="Pfam" id="PF13202">
    <property type="entry name" value="EF-hand_5"/>
    <property type="match status" value="4"/>
</dbReference>
<sequence length="258" mass="27521">MDGISTGNLLFGLNQAKSIENKLSRFISKKDTDGDNALTIKELGVGKDIFDRIDKNGDGQADKFEIIIAAHNRSKGMLDAGKSDVSINIFDRIDKDGDGEVDKAGLDIADHGRADAVDERINQLLSTKDTNGNGSLDAGELGVPEAAFKRIDKNGDGQVGIGELNIDARNKIAARNRVDAVNEKISHLLSKKDTNGNGSLDAGELGMPKDVFNKIDKDGNGQVGRYELNAAARARSAINDLLGNILPNKEPSKLNAIA</sequence>
<gene>
    <name evidence="4" type="ORF">SCABRO_03222</name>
</gene>
<comment type="caution">
    <text evidence="4">The sequence shown here is derived from an EMBL/GenBank/DDBJ whole genome shotgun (WGS) entry which is preliminary data.</text>
</comment>
<organism evidence="4 5">
    <name type="scientific">Candidatus Scalindua brodae</name>
    <dbReference type="NCBI Taxonomy" id="237368"/>
    <lineage>
        <taxon>Bacteria</taxon>
        <taxon>Pseudomonadati</taxon>
        <taxon>Planctomycetota</taxon>
        <taxon>Candidatus Brocadiia</taxon>
        <taxon>Candidatus Brocadiales</taxon>
        <taxon>Candidatus Scalinduaceae</taxon>
        <taxon>Candidatus Scalindua</taxon>
    </lineage>
</organism>
<keyword evidence="1" id="KW-0479">Metal-binding</keyword>
<dbReference type="PANTHER" id="PTHR10827:SF98">
    <property type="entry name" value="45 KDA CALCIUM-BINDING PROTEIN"/>
    <property type="match status" value="1"/>
</dbReference>